<organism evidence="5 6">
    <name type="scientific">Holtiella tumoricola</name>
    <dbReference type="NCBI Taxonomy" id="3018743"/>
    <lineage>
        <taxon>Bacteria</taxon>
        <taxon>Bacillati</taxon>
        <taxon>Bacillota</taxon>
        <taxon>Clostridia</taxon>
        <taxon>Lachnospirales</taxon>
        <taxon>Cellulosilyticaceae</taxon>
        <taxon>Holtiella</taxon>
    </lineage>
</organism>
<dbReference type="SUPFAM" id="SSF48208">
    <property type="entry name" value="Six-hairpin glycosidases"/>
    <property type="match status" value="1"/>
</dbReference>
<dbReference type="Gene3D" id="1.50.10.10">
    <property type="match status" value="1"/>
</dbReference>
<dbReference type="InterPro" id="IPR008928">
    <property type="entry name" value="6-hairpin_glycosidase_sf"/>
</dbReference>
<dbReference type="PANTHER" id="PTHR36845">
    <property type="entry name" value="HYDROLASE, PUTATIVE (AFU_ORTHOLOGUE AFUA_7G05090)-RELATED"/>
    <property type="match status" value="1"/>
</dbReference>
<dbReference type="InterPro" id="IPR052369">
    <property type="entry name" value="UG_Glycosaminoglycan_Hydrolase"/>
</dbReference>
<dbReference type="GO" id="GO:0000272">
    <property type="term" value="P:polysaccharide catabolic process"/>
    <property type="evidence" value="ECO:0007669"/>
    <property type="project" value="TreeGrafter"/>
</dbReference>
<dbReference type="EMBL" id="JAQIFT010000008">
    <property type="protein sequence ID" value="MDA3730126.1"/>
    <property type="molecule type" value="Genomic_DNA"/>
</dbReference>
<dbReference type="GO" id="GO:0052757">
    <property type="term" value="F:chondroitin hydrolase activity"/>
    <property type="evidence" value="ECO:0007669"/>
    <property type="project" value="TreeGrafter"/>
</dbReference>
<accession>A0AA42IZ61</accession>
<evidence type="ECO:0000313" key="5">
    <source>
        <dbReference type="EMBL" id="MDA3730126.1"/>
    </source>
</evidence>
<dbReference type="InterPro" id="IPR012341">
    <property type="entry name" value="6hp_glycosidase-like_sf"/>
</dbReference>
<evidence type="ECO:0000256" key="3">
    <source>
        <dbReference type="PIRSR" id="PIRSR610905-1"/>
    </source>
</evidence>
<protein>
    <submittedName>
        <fullName evidence="5">Glycoside hydrolase family 88 protein</fullName>
    </submittedName>
</protein>
<proteinExistence type="inferred from homology"/>
<evidence type="ECO:0000256" key="4">
    <source>
        <dbReference type="PIRSR" id="PIRSR610905-2"/>
    </source>
</evidence>
<feature type="binding site" evidence="4">
    <location>
        <position position="159"/>
    </location>
    <ligand>
        <name>substrate</name>
    </ligand>
</feature>
<dbReference type="RefSeq" id="WP_271010853.1">
    <property type="nucleotide sequence ID" value="NZ_JAQIFT010000008.1"/>
</dbReference>
<feature type="active site" description="Nucleophile" evidence="3">
    <location>
        <position position="99"/>
    </location>
</feature>
<dbReference type="Pfam" id="PF07470">
    <property type="entry name" value="Glyco_hydro_88"/>
    <property type="match status" value="1"/>
</dbReference>
<comment type="caution">
    <text evidence="5">The sequence shown here is derived from an EMBL/GenBank/DDBJ whole genome shotgun (WGS) entry which is preliminary data.</text>
</comment>
<reference evidence="5" key="1">
    <citation type="journal article" date="2023" name="Int. J. Syst. Evol. Microbiol.">
        <title>&lt;i&gt;Holtiella tumoricola&lt;/i&gt; gen. nov. sp. nov., isolated from a human clinical sample.</title>
        <authorList>
            <person name="Allen-Vercoe E."/>
            <person name="Daigneault M.C."/>
            <person name="Vancuren S.J."/>
            <person name="Cochrane K."/>
            <person name="O'Neal L.L."/>
            <person name="Sankaranarayanan K."/>
            <person name="Lawson P.A."/>
        </authorList>
    </citation>
    <scope>NUCLEOTIDE SEQUENCE</scope>
    <source>
        <strain evidence="5">CC70A</strain>
    </source>
</reference>
<feature type="binding site" evidence="4">
    <location>
        <position position="217"/>
    </location>
    <ligand>
        <name>substrate</name>
    </ligand>
</feature>
<dbReference type="InterPro" id="IPR010905">
    <property type="entry name" value="Glyco_hydro_88"/>
</dbReference>
<feature type="binding site" evidence="4">
    <location>
        <position position="231"/>
    </location>
    <ligand>
        <name>substrate</name>
    </ligand>
</feature>
<evidence type="ECO:0000256" key="1">
    <source>
        <dbReference type="ARBA" id="ARBA00022801"/>
    </source>
</evidence>
<dbReference type="Proteomes" id="UP001169242">
    <property type="component" value="Unassembled WGS sequence"/>
</dbReference>
<name>A0AA42IZ61_9FIRM</name>
<dbReference type="PANTHER" id="PTHR36845:SF1">
    <property type="entry name" value="HYDROLASE, PUTATIVE (AFU_ORTHOLOGUE AFUA_7G05090)-RELATED"/>
    <property type="match status" value="1"/>
</dbReference>
<evidence type="ECO:0000256" key="2">
    <source>
        <dbReference type="ARBA" id="ARBA00038358"/>
    </source>
</evidence>
<keyword evidence="6" id="KW-1185">Reference proteome</keyword>
<keyword evidence="1 5" id="KW-0378">Hydrolase</keyword>
<dbReference type="AlphaFoldDB" id="A0AA42IZ61"/>
<feature type="binding site" evidence="4">
    <location>
        <position position="219"/>
    </location>
    <ligand>
        <name>substrate</name>
    </ligand>
</feature>
<sequence>MGVNSLEVSQMELQVALTHCIKQTENAMSSLGKQFKKCVSHNGFYEGGGNYDWTEGFYTGELWLAYEMTGEEKFKVLALDHVDSFLERIEKRIGVDHHDMGFLYSLSCVAAYKLVGSEAGKQAALLAADNLISRFHEKGEFIQAWGTLGAPDNYRLIIDCLLNLPLLYWATEVTEDKKYEEIARKHIQTCLKHIVREDHSTYHTYYFDPETGDGVRGVTAQGYRNGSAWARGQAWGVYGLALSYKYIKDESYIELFRKVTDFFIQHLPEDLVPYWDFDFTDGSNEPRDSSSAAIAVCGMLEMSKYLEPEAALYYQSTAKKILKSLIDNYSVKDTKISNGQLLHGTYAKQSPYNTVQDNGVDECNVWGDYYYVEAIVRLLKDWKSYW</sequence>
<comment type="similarity">
    <text evidence="2">Belongs to the glycosyl hydrolase 88 family.</text>
</comment>
<gene>
    <name evidence="5" type="ORF">PBV87_01175</name>
</gene>
<feature type="binding site" evidence="4">
    <location>
        <position position="235"/>
    </location>
    <ligand>
        <name>substrate</name>
    </ligand>
</feature>
<evidence type="ECO:0000313" key="6">
    <source>
        <dbReference type="Proteomes" id="UP001169242"/>
    </source>
</evidence>
<feature type="active site" description="Proton donor" evidence="3">
    <location>
        <position position="159"/>
    </location>
</feature>
<feature type="binding site" evidence="4">
    <location>
        <position position="99"/>
    </location>
    <ligand>
        <name>substrate</name>
    </ligand>
</feature>